<keyword evidence="4" id="KW-1185">Reference proteome</keyword>
<reference evidence="3" key="1">
    <citation type="journal article" date="2014" name="Int. J. Syst. Evol. Microbiol.">
        <title>Complete genome sequence of Corynebacterium casei LMG S-19264T (=DSM 44701T), isolated from a smear-ripened cheese.</title>
        <authorList>
            <consortium name="US DOE Joint Genome Institute (JGI-PGF)"/>
            <person name="Walter F."/>
            <person name="Albersmeier A."/>
            <person name="Kalinowski J."/>
            <person name="Ruckert C."/>
        </authorList>
    </citation>
    <scope>NUCLEOTIDE SEQUENCE</scope>
    <source>
        <strain evidence="3">JCM 19831</strain>
    </source>
</reference>
<feature type="chain" id="PRO_5039554952" description="Lipoprotein" evidence="2">
    <location>
        <begin position="21"/>
        <end position="668"/>
    </location>
</feature>
<evidence type="ECO:0008006" key="5">
    <source>
        <dbReference type="Google" id="ProtNLM"/>
    </source>
</evidence>
<feature type="region of interest" description="Disordered" evidence="1">
    <location>
        <begin position="409"/>
        <end position="437"/>
    </location>
</feature>
<name>A0A917WWJ5_9ACTN</name>
<evidence type="ECO:0000313" key="4">
    <source>
        <dbReference type="Proteomes" id="UP000642070"/>
    </source>
</evidence>
<sequence>MRRSPTGRRWLALAVVATLAASGCTDDSDHDDAAPRGAVDRKSVAAAAAGLPAEPAAAAERLVATITSDPAGSPAATAELLRRSGLVIVSAKGPVVAAPDEVALLDAPVYAELIPLLAEAAREGDRYTPEQLSALLVAVGLTDKPPTFAQLATAIAGWGKQPGDGPVFATAGAAVRALAAQHRQVIHPAADPAEVWFDPLQTILLLTHATSRFALVSKDAKNGTAAPAPGLFDRLVGGGVAHAEDPKGACGEFTALFAAPDDPVIKANSDFLKGELKDRLAGAILGEGAKEIFDKANEAWGKAGATASAIMLMLGTRIDLTADKSATHFKHAPGSRGEHVQLTATATFDIKVALERLECYALAGVDMPKAGPMEGLTVRWSSQQPQAGTIQKGGNQLLQAVAADSVKMTRGEKTGKDGKSTLEVKPPVEDPPGEGPELRRKATFIAALDKESFPFELGDAYGLLGNPVGYGVGKTFDLLRDVLVKAGLPSQTITIAVTYHGSDILVAKGSNSVNLILASIPKVYVDLVSCTGLAGPFKGKAGYSGVEYSEFEQLAGAVAGIPVPANISGRENSTLSVLTNDRSGPNPFFIMTGEGGKQFLDGVLDLNPDRYLNTRAEILDDWRVGRPVGEVEILLAGNSFPLSDLTWPVLRVTEDPRCPKVTYEYDNL</sequence>
<evidence type="ECO:0000256" key="2">
    <source>
        <dbReference type="SAM" id="SignalP"/>
    </source>
</evidence>
<dbReference type="RefSeq" id="WP_190251596.1">
    <property type="nucleotide sequence ID" value="NZ_BMPI01000019.1"/>
</dbReference>
<comment type="caution">
    <text evidence="3">The sequence shown here is derived from an EMBL/GenBank/DDBJ whole genome shotgun (WGS) entry which is preliminary data.</text>
</comment>
<accession>A0A917WWJ5</accession>
<keyword evidence="2" id="KW-0732">Signal</keyword>
<proteinExistence type="predicted"/>
<feature type="signal peptide" evidence="2">
    <location>
        <begin position="1"/>
        <end position="20"/>
    </location>
</feature>
<dbReference type="AlphaFoldDB" id="A0A917WWJ5"/>
<organism evidence="3 4">
    <name type="scientific">Dactylosporangium sucinum</name>
    <dbReference type="NCBI Taxonomy" id="1424081"/>
    <lineage>
        <taxon>Bacteria</taxon>
        <taxon>Bacillati</taxon>
        <taxon>Actinomycetota</taxon>
        <taxon>Actinomycetes</taxon>
        <taxon>Micromonosporales</taxon>
        <taxon>Micromonosporaceae</taxon>
        <taxon>Dactylosporangium</taxon>
    </lineage>
</organism>
<dbReference type="EMBL" id="BMPI01000019">
    <property type="protein sequence ID" value="GGM36299.1"/>
    <property type="molecule type" value="Genomic_DNA"/>
</dbReference>
<reference evidence="3" key="2">
    <citation type="submission" date="2020-09" db="EMBL/GenBank/DDBJ databases">
        <authorList>
            <person name="Sun Q."/>
            <person name="Ohkuma M."/>
        </authorList>
    </citation>
    <scope>NUCLEOTIDE SEQUENCE</scope>
    <source>
        <strain evidence="3">JCM 19831</strain>
    </source>
</reference>
<gene>
    <name evidence="3" type="ORF">GCM10007977_042080</name>
</gene>
<evidence type="ECO:0000313" key="3">
    <source>
        <dbReference type="EMBL" id="GGM36299.1"/>
    </source>
</evidence>
<protein>
    <recommendedName>
        <fullName evidence="5">Lipoprotein</fullName>
    </recommendedName>
</protein>
<dbReference type="Proteomes" id="UP000642070">
    <property type="component" value="Unassembled WGS sequence"/>
</dbReference>
<feature type="compositionally biased region" description="Basic and acidic residues" evidence="1">
    <location>
        <begin position="409"/>
        <end position="428"/>
    </location>
</feature>
<dbReference type="PROSITE" id="PS51257">
    <property type="entry name" value="PROKAR_LIPOPROTEIN"/>
    <property type="match status" value="1"/>
</dbReference>
<evidence type="ECO:0000256" key="1">
    <source>
        <dbReference type="SAM" id="MobiDB-lite"/>
    </source>
</evidence>